<keyword evidence="4" id="KW-0433">Leucine-rich repeat</keyword>
<evidence type="ECO:0000256" key="11">
    <source>
        <dbReference type="SAM" id="SignalP"/>
    </source>
</evidence>
<dbReference type="InterPro" id="IPR046956">
    <property type="entry name" value="RLP23-like"/>
</dbReference>
<evidence type="ECO:0000256" key="8">
    <source>
        <dbReference type="ARBA" id="ARBA00022989"/>
    </source>
</evidence>
<evidence type="ECO:0000313" key="13">
    <source>
        <dbReference type="EMBL" id="VAI63298.1"/>
    </source>
</evidence>
<evidence type="ECO:0000256" key="2">
    <source>
        <dbReference type="ARBA" id="ARBA00009592"/>
    </source>
</evidence>
<dbReference type="InterPro" id="IPR013210">
    <property type="entry name" value="LRR_N_plant-typ"/>
</dbReference>
<evidence type="ECO:0000256" key="7">
    <source>
        <dbReference type="ARBA" id="ARBA00022737"/>
    </source>
</evidence>
<dbReference type="Pfam" id="PF00560">
    <property type="entry name" value="LRR_1"/>
    <property type="match status" value="3"/>
</dbReference>
<evidence type="ECO:0000256" key="5">
    <source>
        <dbReference type="ARBA" id="ARBA00022692"/>
    </source>
</evidence>
<dbReference type="Pfam" id="PF13855">
    <property type="entry name" value="LRR_8"/>
    <property type="match status" value="3"/>
</dbReference>
<dbReference type="Gramene" id="TRITD6Bv1G222340.9">
    <property type="protein sequence ID" value="TRITD6Bv1G222340.9"/>
    <property type="gene ID" value="TRITD6Bv1G222340"/>
</dbReference>
<keyword evidence="5" id="KW-0812">Transmembrane</keyword>
<dbReference type="Pfam" id="PF13516">
    <property type="entry name" value="LRR_6"/>
    <property type="match status" value="1"/>
</dbReference>
<organism evidence="13 14">
    <name type="scientific">Triticum turgidum subsp. durum</name>
    <name type="common">Durum wheat</name>
    <name type="synonym">Triticum durum</name>
    <dbReference type="NCBI Taxonomy" id="4567"/>
    <lineage>
        <taxon>Eukaryota</taxon>
        <taxon>Viridiplantae</taxon>
        <taxon>Streptophyta</taxon>
        <taxon>Embryophyta</taxon>
        <taxon>Tracheophyta</taxon>
        <taxon>Spermatophyta</taxon>
        <taxon>Magnoliopsida</taxon>
        <taxon>Liliopsida</taxon>
        <taxon>Poales</taxon>
        <taxon>Poaceae</taxon>
        <taxon>BOP clade</taxon>
        <taxon>Pooideae</taxon>
        <taxon>Triticodae</taxon>
        <taxon>Triticeae</taxon>
        <taxon>Triticinae</taxon>
        <taxon>Triticum</taxon>
    </lineage>
</organism>
<evidence type="ECO:0000256" key="1">
    <source>
        <dbReference type="ARBA" id="ARBA00004251"/>
    </source>
</evidence>
<keyword evidence="8" id="KW-1133">Transmembrane helix</keyword>
<evidence type="ECO:0000256" key="10">
    <source>
        <dbReference type="ARBA" id="ARBA00023180"/>
    </source>
</evidence>
<evidence type="ECO:0000313" key="14">
    <source>
        <dbReference type="Proteomes" id="UP000324705"/>
    </source>
</evidence>
<feature type="domain" description="Leucine-rich repeat-containing N-terminal plant-type" evidence="12">
    <location>
        <begin position="38"/>
        <end position="75"/>
    </location>
</feature>
<keyword evidence="7" id="KW-0677">Repeat</keyword>
<dbReference type="SMART" id="SM00369">
    <property type="entry name" value="LRR_TYP"/>
    <property type="match status" value="11"/>
</dbReference>
<comment type="subcellular location">
    <subcellularLocation>
        <location evidence="1">Cell membrane</location>
        <topology evidence="1">Single-pass type I membrane protein</topology>
    </subcellularLocation>
</comment>
<name>A0A9R0YZH7_TRITD</name>
<accession>A0A9R0YZH7</accession>
<dbReference type="InterPro" id="IPR001611">
    <property type="entry name" value="Leu-rich_rpt"/>
</dbReference>
<evidence type="ECO:0000256" key="9">
    <source>
        <dbReference type="ARBA" id="ARBA00023136"/>
    </source>
</evidence>
<keyword evidence="3" id="KW-1003">Cell membrane</keyword>
<feature type="signal peptide" evidence="11">
    <location>
        <begin position="1"/>
        <end position="24"/>
    </location>
</feature>
<comment type="similarity">
    <text evidence="2">Belongs to the RLP family.</text>
</comment>
<dbReference type="PANTHER" id="PTHR48063:SF110">
    <property type="entry name" value="LEUCINE-RICH REPEAT-CONTAINING N-TERMINAL PLANT-TYPE DOMAIN-CONTAINING PROTEIN"/>
    <property type="match status" value="1"/>
</dbReference>
<sequence length="666" mass="74696">MVKLVLLIPGAALLLCLLISQTTSTPHVQVSASGACISSERDALLSFKASLLDPAGRLSSWQGEDCCQWKGVRCSNRTGHLIKLNLRNIDMHNMDYYMYDMGYINMYDYNYPNRSKPLSLSAGEMSSSLATLQHLRYLDLSWNDFNGTSIPVFLSSLKNLRYLNLSSARFSGRIPSELGNLSKLQYLDLSWNYYGNRSYIVDLAWLPRLSLLSHLDMSYVDLSSARDWFQMVNMLPSLKVLRLSKCGLDGTISASTSISNLTHLEVLDVSDNTFRIPSQFGNLSKLQYLDVSLNSYPNVDHAWLSRLSSLSHLDMSYVDLGSARDWFQSVNMLPSLKVLGLSGCGLNSTMSASISLSNLTHLEVLDMSGNNFYTSLKHAWFWNLKSLKELYLSYSSWIGSIPSDLANMTALQVIDLSGNQLVGLIPEKLGNLCNLTRMRFSRNNIGSSIGEFMRRLPKCSWNTLQEFSVQDANMTGNLPSWIGNMTNLSVLRASQNMLTGPLPVGVGTLSSLKWLNLRNNNFSGVLLKEQFSNLGKLELLGLSHNNFSGVLLKEQFAGLGNLKLLDLSYNKFSGVLFNEDFASLGNMEHLDLSYNNFSDFLLKEHSESSSNIKHLDLSHNKLDSVLVEKHFAGLLNLEYLDLSYNSLRFAINQKWVPTFRLKVAKF</sequence>
<evidence type="ECO:0000259" key="12">
    <source>
        <dbReference type="Pfam" id="PF08263"/>
    </source>
</evidence>
<dbReference type="Gene3D" id="3.80.10.10">
    <property type="entry name" value="Ribonuclease Inhibitor"/>
    <property type="match status" value="3"/>
</dbReference>
<dbReference type="SUPFAM" id="SSF52047">
    <property type="entry name" value="RNI-like"/>
    <property type="match status" value="1"/>
</dbReference>
<gene>
    <name evidence="13" type="ORF">TRITD_6Bv1G222340</name>
</gene>
<dbReference type="SUPFAM" id="SSF52058">
    <property type="entry name" value="L domain-like"/>
    <property type="match status" value="1"/>
</dbReference>
<evidence type="ECO:0000256" key="4">
    <source>
        <dbReference type="ARBA" id="ARBA00022614"/>
    </source>
</evidence>
<keyword evidence="10" id="KW-0325">Glycoprotein</keyword>
<dbReference type="EMBL" id="LT934122">
    <property type="protein sequence ID" value="VAI63298.1"/>
    <property type="molecule type" value="Genomic_DNA"/>
</dbReference>
<dbReference type="Proteomes" id="UP000324705">
    <property type="component" value="Chromosome 6B"/>
</dbReference>
<reference evidence="13 14" key="1">
    <citation type="submission" date="2017-09" db="EMBL/GenBank/DDBJ databases">
        <authorList>
            <consortium name="International Durum Wheat Genome Sequencing Consortium (IDWGSC)"/>
            <person name="Milanesi L."/>
        </authorList>
    </citation>
    <scope>NUCLEOTIDE SEQUENCE [LARGE SCALE GENOMIC DNA]</scope>
    <source>
        <strain evidence="14">cv. Svevo</strain>
    </source>
</reference>
<evidence type="ECO:0000256" key="3">
    <source>
        <dbReference type="ARBA" id="ARBA00022475"/>
    </source>
</evidence>
<keyword evidence="9" id="KW-0472">Membrane</keyword>
<dbReference type="InterPro" id="IPR003591">
    <property type="entry name" value="Leu-rich_rpt_typical-subtyp"/>
</dbReference>
<dbReference type="AlphaFoldDB" id="A0A9R0YZH7"/>
<dbReference type="Pfam" id="PF08263">
    <property type="entry name" value="LRRNT_2"/>
    <property type="match status" value="1"/>
</dbReference>
<dbReference type="FunFam" id="3.80.10.10:FF:000649">
    <property type="entry name" value="Leucine Rich Repeat family protein"/>
    <property type="match status" value="1"/>
</dbReference>
<keyword evidence="14" id="KW-1185">Reference proteome</keyword>
<proteinExistence type="inferred from homology"/>
<dbReference type="PRINTS" id="PR00019">
    <property type="entry name" value="LEURICHRPT"/>
</dbReference>
<protein>
    <recommendedName>
        <fullName evidence="12">Leucine-rich repeat-containing N-terminal plant-type domain-containing protein</fullName>
    </recommendedName>
</protein>
<evidence type="ECO:0000256" key="6">
    <source>
        <dbReference type="ARBA" id="ARBA00022729"/>
    </source>
</evidence>
<feature type="chain" id="PRO_5040497803" description="Leucine-rich repeat-containing N-terminal plant-type domain-containing protein" evidence="11">
    <location>
        <begin position="25"/>
        <end position="666"/>
    </location>
</feature>
<keyword evidence="6 11" id="KW-0732">Signal</keyword>
<dbReference type="InterPro" id="IPR032675">
    <property type="entry name" value="LRR_dom_sf"/>
</dbReference>
<dbReference type="PANTHER" id="PTHR48063">
    <property type="entry name" value="LRR RECEPTOR-LIKE KINASE"/>
    <property type="match status" value="1"/>
</dbReference>
<dbReference type="GO" id="GO:0005886">
    <property type="term" value="C:plasma membrane"/>
    <property type="evidence" value="ECO:0007669"/>
    <property type="project" value="UniProtKB-SubCell"/>
</dbReference>